<dbReference type="InterPro" id="IPR002509">
    <property type="entry name" value="NODB_dom"/>
</dbReference>
<dbReference type="AlphaFoldDB" id="A0A9D2KKR0"/>
<feature type="compositionally biased region" description="Basic and acidic residues" evidence="1">
    <location>
        <begin position="11"/>
        <end position="46"/>
    </location>
</feature>
<dbReference type="GO" id="GO:0005975">
    <property type="term" value="P:carbohydrate metabolic process"/>
    <property type="evidence" value="ECO:0007669"/>
    <property type="project" value="InterPro"/>
</dbReference>
<proteinExistence type="predicted"/>
<dbReference type="PANTHER" id="PTHR10587:SF125">
    <property type="entry name" value="POLYSACCHARIDE DEACETYLASE YHEN-RELATED"/>
    <property type="match status" value="1"/>
</dbReference>
<feature type="region of interest" description="Disordered" evidence="1">
    <location>
        <begin position="1"/>
        <end position="61"/>
    </location>
</feature>
<reference evidence="3" key="2">
    <citation type="submission" date="2021-04" db="EMBL/GenBank/DDBJ databases">
        <authorList>
            <person name="Gilroy R."/>
        </authorList>
    </citation>
    <scope>NUCLEOTIDE SEQUENCE</scope>
    <source>
        <strain evidence="3">ChiSjej2B20-11307</strain>
    </source>
</reference>
<sequence length="269" mass="30036">MVVNGQGAAAERAKVEAERKEQEEKKAAEEAVKKAEEEAERKRAEDSSVQPGVPIGTADPDPEEKVVYLTFDDGPSENTQKILDILEQYGVKATFFITGMREECRPLIKTAYDAGHTIGLHTYSHDYAGVYASVDAYFEDLEKVGKVAEEQIGYVPCFIRFPGGSSNAVSKKYTQGIMTELISLVQEKGYQYYDWNVDSGDGAGKSAEELKSNSMTDQFHHVMLLLHDSQSKDNTVEALPSIIEYYQNLGYEFRAIDRESFVPHHSVNN</sequence>
<dbReference type="InterPro" id="IPR050248">
    <property type="entry name" value="Polysacc_deacetylase_ArnD"/>
</dbReference>
<dbReference type="InterPro" id="IPR011330">
    <property type="entry name" value="Glyco_hydro/deAcase_b/a-brl"/>
</dbReference>
<evidence type="ECO:0000256" key="1">
    <source>
        <dbReference type="SAM" id="MobiDB-lite"/>
    </source>
</evidence>
<dbReference type="SUPFAM" id="SSF88713">
    <property type="entry name" value="Glycoside hydrolase/deacetylase"/>
    <property type="match status" value="1"/>
</dbReference>
<protein>
    <submittedName>
        <fullName evidence="3">Polysaccharide deacetylase</fullName>
    </submittedName>
</protein>
<reference evidence="3" key="1">
    <citation type="journal article" date="2021" name="PeerJ">
        <title>Extensive microbial diversity within the chicken gut microbiome revealed by metagenomics and culture.</title>
        <authorList>
            <person name="Gilroy R."/>
            <person name="Ravi A."/>
            <person name="Getino M."/>
            <person name="Pursley I."/>
            <person name="Horton D.L."/>
            <person name="Alikhan N.F."/>
            <person name="Baker D."/>
            <person name="Gharbi K."/>
            <person name="Hall N."/>
            <person name="Watson M."/>
            <person name="Adriaenssens E.M."/>
            <person name="Foster-Nyarko E."/>
            <person name="Jarju S."/>
            <person name="Secka A."/>
            <person name="Antonio M."/>
            <person name="Oren A."/>
            <person name="Chaudhuri R.R."/>
            <person name="La Ragione R."/>
            <person name="Hildebrand F."/>
            <person name="Pallen M.J."/>
        </authorList>
    </citation>
    <scope>NUCLEOTIDE SEQUENCE</scope>
    <source>
        <strain evidence="3">ChiSjej2B20-11307</strain>
    </source>
</reference>
<dbReference type="CDD" id="cd10944">
    <property type="entry name" value="CE4_SmPgdA_like"/>
    <property type="match status" value="1"/>
</dbReference>
<feature type="domain" description="NodB homology" evidence="2">
    <location>
        <begin position="65"/>
        <end position="254"/>
    </location>
</feature>
<dbReference type="PANTHER" id="PTHR10587">
    <property type="entry name" value="GLYCOSYL TRANSFERASE-RELATED"/>
    <property type="match status" value="1"/>
</dbReference>
<comment type="caution">
    <text evidence="3">The sequence shown here is derived from an EMBL/GenBank/DDBJ whole genome shotgun (WGS) entry which is preliminary data.</text>
</comment>
<dbReference type="Gene3D" id="3.20.20.370">
    <property type="entry name" value="Glycoside hydrolase/deacetylase"/>
    <property type="match status" value="1"/>
</dbReference>
<organism evidence="3 4">
    <name type="scientific">Candidatus Mediterraneibacter pullicola</name>
    <dbReference type="NCBI Taxonomy" id="2838682"/>
    <lineage>
        <taxon>Bacteria</taxon>
        <taxon>Bacillati</taxon>
        <taxon>Bacillota</taxon>
        <taxon>Clostridia</taxon>
        <taxon>Lachnospirales</taxon>
        <taxon>Lachnospiraceae</taxon>
        <taxon>Mediterraneibacter</taxon>
    </lineage>
</organism>
<dbReference type="Proteomes" id="UP000824223">
    <property type="component" value="Unassembled WGS sequence"/>
</dbReference>
<dbReference type="GO" id="GO:0016810">
    <property type="term" value="F:hydrolase activity, acting on carbon-nitrogen (but not peptide) bonds"/>
    <property type="evidence" value="ECO:0007669"/>
    <property type="project" value="InterPro"/>
</dbReference>
<evidence type="ECO:0000259" key="2">
    <source>
        <dbReference type="PROSITE" id="PS51677"/>
    </source>
</evidence>
<dbReference type="PROSITE" id="PS51677">
    <property type="entry name" value="NODB"/>
    <property type="match status" value="1"/>
</dbReference>
<evidence type="ECO:0000313" key="4">
    <source>
        <dbReference type="Proteomes" id="UP000824223"/>
    </source>
</evidence>
<evidence type="ECO:0000313" key="3">
    <source>
        <dbReference type="EMBL" id="HJA07052.1"/>
    </source>
</evidence>
<dbReference type="EMBL" id="DXAK01000043">
    <property type="protein sequence ID" value="HJA07052.1"/>
    <property type="molecule type" value="Genomic_DNA"/>
</dbReference>
<accession>A0A9D2KKR0</accession>
<name>A0A9D2KKR0_9FIRM</name>
<dbReference type="Pfam" id="PF01522">
    <property type="entry name" value="Polysacc_deac_1"/>
    <property type="match status" value="1"/>
</dbReference>
<gene>
    <name evidence="3" type="ORF">H9798_07950</name>
</gene>